<protein>
    <submittedName>
        <fullName evidence="8">Phospholipase A-2-activating protein</fullName>
    </submittedName>
</protein>
<dbReference type="AlphaFoldDB" id="A0A4Y7QBA8"/>
<evidence type="ECO:0000313" key="8">
    <source>
        <dbReference type="EMBL" id="TDL24967.1"/>
    </source>
</evidence>
<dbReference type="GO" id="GO:0043161">
    <property type="term" value="P:proteasome-mediated ubiquitin-dependent protein catabolic process"/>
    <property type="evidence" value="ECO:0007669"/>
    <property type="project" value="TreeGrafter"/>
</dbReference>
<dbReference type="PROSITE" id="PS51394">
    <property type="entry name" value="PFU"/>
    <property type="match status" value="1"/>
</dbReference>
<dbReference type="Pfam" id="PF08324">
    <property type="entry name" value="PUL"/>
    <property type="match status" value="1"/>
</dbReference>
<dbReference type="Gene3D" id="3.10.20.870">
    <property type="entry name" value="PFU (PLAA family ubiquitin binding), C-terminal domain"/>
    <property type="match status" value="1"/>
</dbReference>
<dbReference type="PROSITE" id="PS50082">
    <property type="entry name" value="WD_REPEATS_2"/>
    <property type="match status" value="4"/>
</dbReference>
<keyword evidence="9" id="KW-1185">Reference proteome</keyword>
<evidence type="ECO:0000256" key="3">
    <source>
        <dbReference type="ARBA" id="ARBA00022574"/>
    </source>
</evidence>
<feature type="repeat" description="WD" evidence="5">
    <location>
        <begin position="103"/>
        <end position="134"/>
    </location>
</feature>
<evidence type="ECO:0000256" key="2">
    <source>
        <dbReference type="ARBA" id="ARBA00022490"/>
    </source>
</evidence>
<comment type="subcellular location">
    <subcellularLocation>
        <location evidence="1">Cytoplasm</location>
    </subcellularLocation>
</comment>
<dbReference type="GO" id="GO:0043130">
    <property type="term" value="F:ubiquitin binding"/>
    <property type="evidence" value="ECO:0007669"/>
    <property type="project" value="TreeGrafter"/>
</dbReference>
<dbReference type="EMBL" id="ML170165">
    <property type="protein sequence ID" value="TDL24967.1"/>
    <property type="molecule type" value="Genomic_DNA"/>
</dbReference>
<evidence type="ECO:0000313" key="9">
    <source>
        <dbReference type="Proteomes" id="UP000294933"/>
    </source>
</evidence>
<dbReference type="OrthoDB" id="10265988at2759"/>
<evidence type="ECO:0000256" key="1">
    <source>
        <dbReference type="ARBA" id="ARBA00004496"/>
    </source>
</evidence>
<dbReference type="Gene3D" id="1.25.10.10">
    <property type="entry name" value="Leucine-rich Repeat Variant"/>
    <property type="match status" value="1"/>
</dbReference>
<keyword evidence="3 5" id="KW-0853">WD repeat</keyword>
<evidence type="ECO:0000256" key="4">
    <source>
        <dbReference type="ARBA" id="ARBA00022737"/>
    </source>
</evidence>
<feature type="domain" description="PFU" evidence="6">
    <location>
        <begin position="357"/>
        <end position="452"/>
    </location>
</feature>
<dbReference type="CDD" id="cd00200">
    <property type="entry name" value="WD40"/>
    <property type="match status" value="1"/>
</dbReference>
<evidence type="ECO:0000259" key="7">
    <source>
        <dbReference type="PROSITE" id="PS51396"/>
    </source>
</evidence>
<dbReference type="PROSITE" id="PS50294">
    <property type="entry name" value="WD_REPEATS_REGION"/>
    <property type="match status" value="2"/>
</dbReference>
<dbReference type="GO" id="GO:0010992">
    <property type="term" value="P:ubiquitin recycling"/>
    <property type="evidence" value="ECO:0007669"/>
    <property type="project" value="TreeGrafter"/>
</dbReference>
<feature type="repeat" description="WD" evidence="5">
    <location>
        <begin position="181"/>
        <end position="211"/>
    </location>
</feature>
<dbReference type="InterPro" id="IPR001680">
    <property type="entry name" value="WD40_rpt"/>
</dbReference>
<dbReference type="Gene3D" id="2.130.10.10">
    <property type="entry name" value="YVTN repeat-like/Quinoprotein amine dehydrogenase"/>
    <property type="match status" value="1"/>
</dbReference>
<dbReference type="GO" id="GO:0005634">
    <property type="term" value="C:nucleus"/>
    <property type="evidence" value="ECO:0007669"/>
    <property type="project" value="TreeGrafter"/>
</dbReference>
<keyword evidence="2" id="KW-0963">Cytoplasm</keyword>
<dbReference type="STRING" id="50990.A0A4Y7QBA8"/>
<dbReference type="InterPro" id="IPR036322">
    <property type="entry name" value="WD40_repeat_dom_sf"/>
</dbReference>
<keyword evidence="4" id="KW-0677">Repeat</keyword>
<evidence type="ECO:0000256" key="5">
    <source>
        <dbReference type="PROSITE-ProRule" id="PRU00221"/>
    </source>
</evidence>
<organism evidence="8 9">
    <name type="scientific">Rickenella mellea</name>
    <dbReference type="NCBI Taxonomy" id="50990"/>
    <lineage>
        <taxon>Eukaryota</taxon>
        <taxon>Fungi</taxon>
        <taxon>Dikarya</taxon>
        <taxon>Basidiomycota</taxon>
        <taxon>Agaricomycotina</taxon>
        <taxon>Agaricomycetes</taxon>
        <taxon>Hymenochaetales</taxon>
        <taxon>Rickenellaceae</taxon>
        <taxon>Rickenella</taxon>
    </lineage>
</organism>
<feature type="domain" description="PUL" evidence="7">
    <location>
        <begin position="507"/>
        <end position="793"/>
    </location>
</feature>
<dbReference type="PANTHER" id="PTHR19849:SF0">
    <property type="entry name" value="PHOSPHOLIPASE A-2-ACTIVATING PROTEIN"/>
    <property type="match status" value="1"/>
</dbReference>
<gene>
    <name evidence="8" type="ORF">BD410DRAFT_851635</name>
</gene>
<feature type="repeat" description="WD" evidence="5">
    <location>
        <begin position="221"/>
        <end position="251"/>
    </location>
</feature>
<dbReference type="InterPro" id="IPR038122">
    <property type="entry name" value="PFU_sf"/>
</dbReference>
<dbReference type="PANTHER" id="PTHR19849">
    <property type="entry name" value="PHOSPHOLIPASE A-2-ACTIVATING PROTEIN"/>
    <property type="match status" value="1"/>
</dbReference>
<dbReference type="InterPro" id="IPR015155">
    <property type="entry name" value="PFU"/>
</dbReference>
<dbReference type="Pfam" id="PF00400">
    <property type="entry name" value="WD40"/>
    <property type="match status" value="6"/>
</dbReference>
<dbReference type="VEuPathDB" id="FungiDB:BD410DRAFT_851635"/>
<dbReference type="InterPro" id="IPR013535">
    <property type="entry name" value="PUL_dom"/>
</dbReference>
<reference evidence="8 9" key="1">
    <citation type="submission" date="2018-06" db="EMBL/GenBank/DDBJ databases">
        <title>A transcriptomic atlas of mushroom development highlights an independent origin of complex multicellularity.</title>
        <authorList>
            <consortium name="DOE Joint Genome Institute"/>
            <person name="Krizsan K."/>
            <person name="Almasi E."/>
            <person name="Merenyi Z."/>
            <person name="Sahu N."/>
            <person name="Viragh M."/>
            <person name="Koszo T."/>
            <person name="Mondo S."/>
            <person name="Kiss B."/>
            <person name="Balint B."/>
            <person name="Kues U."/>
            <person name="Barry K."/>
            <person name="Hegedus J.C."/>
            <person name="Henrissat B."/>
            <person name="Johnson J."/>
            <person name="Lipzen A."/>
            <person name="Ohm R."/>
            <person name="Nagy I."/>
            <person name="Pangilinan J."/>
            <person name="Yan J."/>
            <person name="Xiong Y."/>
            <person name="Grigoriev I.V."/>
            <person name="Hibbett D.S."/>
            <person name="Nagy L.G."/>
        </authorList>
    </citation>
    <scope>NUCLEOTIDE SEQUENCE [LARGE SCALE GENOMIC DNA]</scope>
    <source>
        <strain evidence="8 9">SZMC22713</strain>
    </source>
</reference>
<dbReference type="SUPFAM" id="SSF50978">
    <property type="entry name" value="WD40 repeat-like"/>
    <property type="match status" value="1"/>
</dbReference>
<dbReference type="SMART" id="SM00320">
    <property type="entry name" value="WD40"/>
    <property type="match status" value="7"/>
</dbReference>
<sequence>MPFKLSATLAAHSSDVRAVSSPSDTIVLSASRDTTAVSWTRPSPTAPFTQGSVYRAGSRYVNAITYVPSTPDAPQGYVVTGGQDTVINVFPLQSEREEPAYSLLGHTENVCALHATASGVIISGSWDRTARVWKEFKIAYELKGHQQSVWAVLAVDDDTFITGSADKSIKSWNQHKCIRTFTGHTDAVRGLALLPDLGFASCSNDSEIRVWTTEGDVIYTLSGHTSFVYSLSVLPNGDIVSGGEDRSVRVWRDGECAQVIVHPAISVWAVSSMPNGDIVSGCSDGVVRVFSSSEERWVPADELKKYDDLIASQALPTQEVGDVKKSDLPGLEALSSPGKKPGEVKMVRNGDKVEAHQWDSASSSWQKVGDVVDAVGSGRKQLYEGKEYDYVFDVDIQDGVPPLKLPYNANENPYSAAQRFLNSNDMPMTYLDQVAKFIEQNTQAVNLSNNEFVDPYTGASRYTASASSVPTGGSMSYADPFTGGSRYTPGSTQPPAPASVLQVAKTSVLPVRTFLSFKQANVPAMHGKLYQLDDAFRHEISTSSLALYPEEIKLLDEALTFLTLATGTPTDMPPASITFAHIETVVQVLERWPSSQRFPVIDLARLLSGYCPEAYAGPNQATLFFRALLNAAEWNEPWQAPIQKPRETNTLLALRALANGLSEDSPLGGGVWVSEILPQVANAPYEMLNKSHRVTLATLLFNLSCVRLKAPINAETGKLHVALLLRILKTETADAETVYRAAVALGNTLSSSKVQNNTLPPDIAGEIRGAVQAASVRFKEERIQVVVEEIKGFM</sequence>
<feature type="repeat" description="WD" evidence="5">
    <location>
        <begin position="142"/>
        <end position="173"/>
    </location>
</feature>
<dbReference type="FunFam" id="2.130.10.10:FF:000236">
    <property type="entry name" value="Polyubiquitin binding protein (Doa1/Ufd3)"/>
    <property type="match status" value="1"/>
</dbReference>
<dbReference type="GO" id="GO:0005737">
    <property type="term" value="C:cytoplasm"/>
    <property type="evidence" value="ECO:0007669"/>
    <property type="project" value="UniProtKB-SubCell"/>
</dbReference>
<accession>A0A4Y7QBA8</accession>
<dbReference type="InterPro" id="IPR015943">
    <property type="entry name" value="WD40/YVTN_repeat-like_dom_sf"/>
</dbReference>
<dbReference type="Pfam" id="PF09070">
    <property type="entry name" value="PFU"/>
    <property type="match status" value="1"/>
</dbReference>
<dbReference type="PROSITE" id="PS51396">
    <property type="entry name" value="PUL"/>
    <property type="match status" value="1"/>
</dbReference>
<proteinExistence type="predicted"/>
<dbReference type="InterPro" id="IPR011989">
    <property type="entry name" value="ARM-like"/>
</dbReference>
<evidence type="ECO:0000259" key="6">
    <source>
        <dbReference type="PROSITE" id="PS51394"/>
    </source>
</evidence>
<name>A0A4Y7QBA8_9AGAM</name>
<dbReference type="Proteomes" id="UP000294933">
    <property type="component" value="Unassembled WGS sequence"/>
</dbReference>